<evidence type="ECO:0000256" key="1">
    <source>
        <dbReference type="SAM" id="MobiDB-lite"/>
    </source>
</evidence>
<dbReference type="HOGENOM" id="CLU_422839_0_0_1"/>
<dbReference type="GeneID" id="25988210"/>
<dbReference type="KEGG" id="tasa:A1Q1_04698"/>
<feature type="region of interest" description="Disordered" evidence="1">
    <location>
        <begin position="1"/>
        <end position="172"/>
    </location>
</feature>
<evidence type="ECO:0000313" key="3">
    <source>
        <dbReference type="Proteomes" id="UP000002748"/>
    </source>
</evidence>
<feature type="compositionally biased region" description="Low complexity" evidence="1">
    <location>
        <begin position="320"/>
        <end position="333"/>
    </location>
</feature>
<feature type="compositionally biased region" description="Low complexity" evidence="1">
    <location>
        <begin position="129"/>
        <end position="158"/>
    </location>
</feature>
<feature type="region of interest" description="Disordered" evidence="1">
    <location>
        <begin position="245"/>
        <end position="279"/>
    </location>
</feature>
<feature type="compositionally biased region" description="Polar residues" evidence="1">
    <location>
        <begin position="48"/>
        <end position="62"/>
    </location>
</feature>
<feature type="compositionally biased region" description="Pro residues" evidence="1">
    <location>
        <begin position="8"/>
        <end position="20"/>
    </location>
</feature>
<protein>
    <submittedName>
        <fullName evidence="2">Uncharacterized protein</fullName>
    </submittedName>
</protein>
<feature type="region of interest" description="Disordered" evidence="1">
    <location>
        <begin position="474"/>
        <end position="632"/>
    </location>
</feature>
<name>J5QD17_TRIAS</name>
<feature type="compositionally biased region" description="Basic and acidic residues" evidence="1">
    <location>
        <begin position="262"/>
        <end position="271"/>
    </location>
</feature>
<feature type="compositionally biased region" description="Polar residues" evidence="1">
    <location>
        <begin position="560"/>
        <end position="575"/>
    </location>
</feature>
<feature type="region of interest" description="Disordered" evidence="1">
    <location>
        <begin position="307"/>
        <end position="423"/>
    </location>
</feature>
<proteinExistence type="predicted"/>
<evidence type="ECO:0000313" key="2">
    <source>
        <dbReference type="EMBL" id="EJT46733.1"/>
    </source>
</evidence>
<feature type="compositionally biased region" description="Acidic residues" evidence="1">
    <location>
        <begin position="614"/>
        <end position="632"/>
    </location>
</feature>
<accession>J5QD17</accession>
<reference evidence="2 3" key="1">
    <citation type="journal article" date="2012" name="Eukaryot. Cell">
        <title>Draft genome sequence of CBS 2479, the standard type strain of Trichosporon asahii.</title>
        <authorList>
            <person name="Yang R.Y."/>
            <person name="Li H.T."/>
            <person name="Zhu H."/>
            <person name="Zhou G.P."/>
            <person name="Wang M."/>
            <person name="Wang L."/>
        </authorList>
    </citation>
    <scope>NUCLEOTIDE SEQUENCE [LARGE SCALE GENOMIC DNA]</scope>
    <source>
        <strain evidence="3">ATCC 90039 / CBS 2479 / JCM 2466 / KCTC 7840 / NCYC 2677 / UAMH 7654</strain>
    </source>
</reference>
<feature type="compositionally biased region" description="Basic and acidic residues" evidence="1">
    <location>
        <begin position="360"/>
        <end position="388"/>
    </location>
</feature>
<feature type="compositionally biased region" description="Basic residues" evidence="1">
    <location>
        <begin position="538"/>
        <end position="557"/>
    </location>
</feature>
<organism evidence="2 3">
    <name type="scientific">Trichosporon asahii var. asahii (strain ATCC 90039 / CBS 2479 / JCM 2466 / KCTC 7840 / NBRC 103889/ NCYC 2677 / UAMH 7654)</name>
    <name type="common">Yeast</name>
    <dbReference type="NCBI Taxonomy" id="1186058"/>
    <lineage>
        <taxon>Eukaryota</taxon>
        <taxon>Fungi</taxon>
        <taxon>Dikarya</taxon>
        <taxon>Basidiomycota</taxon>
        <taxon>Agaricomycotina</taxon>
        <taxon>Tremellomycetes</taxon>
        <taxon>Trichosporonales</taxon>
        <taxon>Trichosporonaceae</taxon>
        <taxon>Trichosporon</taxon>
    </lineage>
</organism>
<dbReference type="RefSeq" id="XP_014178411.1">
    <property type="nucleotide sequence ID" value="XM_014322936.1"/>
</dbReference>
<gene>
    <name evidence="2" type="ORF">A1Q1_04698</name>
</gene>
<dbReference type="EMBL" id="ALBS01000280">
    <property type="protein sequence ID" value="EJT46733.1"/>
    <property type="molecule type" value="Genomic_DNA"/>
</dbReference>
<sequence>MVSHTPRTPFPDAPPSPPCPAEACSIPLPPSPTFPPVSARGSPPVSPPSAQTARESGVSGTSEWDGATLVSSVSSVSSELRSSRSSLSESLSDSRPAASAVISGRAAPSVIEPDLPTLSGSAPLPDLPPRSSSLPDTQPAQPAQPAQPGLPPRSSSLPALPPPAPMSKFGSTSVVTVTTPLQAIVEGREIASPSASTGLDPSLASYALGPLQVIEERSEPNTADTSQDTIDLPLSTIVERAGGEMEAAGAEGAEQQEEEEEHEAHEEHEADVTGATFGDTTLDSVYSQESRASSLYRRSEVLLRGVLGRGDGLRPPTSPAPAAAPDTVTPTPAGEVELVEPEPASGVETALTRSGAAVGERGREEVEQTGKGEGKGELQGEKKGEAGRSKAQAAEAGEQQRDPEATTASLYADDELFKPVNPVSLEEVRLEAGGPRRAPSDDSALQCCADDADADSVLAESVLDAAEVGSIIAADFNEADTPHTEAVATAEKDDKGDNGDSGAEADTEADPAQVTVRGSPTSKRASPKHTATPPATPRPKRSHVVHHRSPYALRSRRSLPDQSTHRPTQSSTQAAFRNLAHGLELLSQEMKAAGKASEARRRRIASAPVPGSEADGEMTDSEGDAEMDVDLR</sequence>
<dbReference type="Proteomes" id="UP000002748">
    <property type="component" value="Unassembled WGS sequence"/>
</dbReference>
<dbReference type="AlphaFoldDB" id="J5QD17"/>
<comment type="caution">
    <text evidence="2">The sequence shown here is derived from an EMBL/GenBank/DDBJ whole genome shotgun (WGS) entry which is preliminary data.</text>
</comment>
<feature type="compositionally biased region" description="Low complexity" evidence="1">
    <location>
        <begin position="70"/>
        <end position="95"/>
    </location>
</feature>
<dbReference type="VEuPathDB" id="FungiDB:A1Q1_04698"/>